<dbReference type="Gramene" id="KCW60991">
    <property type="protein sequence ID" value="KCW60991"/>
    <property type="gene ID" value="EUGRSUZ_H03743"/>
</dbReference>
<reference evidence="2" key="1">
    <citation type="submission" date="2013-07" db="EMBL/GenBank/DDBJ databases">
        <title>The genome of Eucalyptus grandis.</title>
        <authorList>
            <person name="Schmutz J."/>
            <person name="Hayes R."/>
            <person name="Myburg A."/>
            <person name="Tuskan G."/>
            <person name="Grattapaglia D."/>
            <person name="Rokhsar D.S."/>
        </authorList>
    </citation>
    <scope>NUCLEOTIDE SEQUENCE</scope>
    <source>
        <tissue evidence="2">Leaf extractions</tissue>
    </source>
</reference>
<dbReference type="InterPro" id="IPR018838">
    <property type="entry name" value="ZGRF1-like_N"/>
</dbReference>
<proteinExistence type="predicted"/>
<dbReference type="EMBL" id="KK198760">
    <property type="protein sequence ID" value="KCW60991.1"/>
    <property type="molecule type" value="Genomic_DNA"/>
</dbReference>
<dbReference type="PANTHER" id="PTHR28535:SF1">
    <property type="entry name" value="PROTEIN ZGRF1"/>
    <property type="match status" value="1"/>
</dbReference>
<name>A0A059B536_EUCGR</name>
<feature type="domain" description="5'-3' DNA helicase ZGRF1-like N-terminal" evidence="1">
    <location>
        <begin position="21"/>
        <end position="83"/>
    </location>
</feature>
<dbReference type="InterPro" id="IPR052800">
    <property type="entry name" value="DNA_Repair_Helicase_ZGRF1"/>
</dbReference>
<dbReference type="InParanoid" id="A0A059B536"/>
<evidence type="ECO:0000259" key="1">
    <source>
        <dbReference type="Pfam" id="PF10382"/>
    </source>
</evidence>
<organism evidence="2">
    <name type="scientific">Eucalyptus grandis</name>
    <name type="common">Flooded gum</name>
    <dbReference type="NCBI Taxonomy" id="71139"/>
    <lineage>
        <taxon>Eukaryota</taxon>
        <taxon>Viridiplantae</taxon>
        <taxon>Streptophyta</taxon>
        <taxon>Embryophyta</taxon>
        <taxon>Tracheophyta</taxon>
        <taxon>Spermatophyta</taxon>
        <taxon>Magnoliopsida</taxon>
        <taxon>eudicotyledons</taxon>
        <taxon>Gunneridae</taxon>
        <taxon>Pentapetalae</taxon>
        <taxon>rosids</taxon>
        <taxon>malvids</taxon>
        <taxon>Myrtales</taxon>
        <taxon>Myrtaceae</taxon>
        <taxon>Myrtoideae</taxon>
        <taxon>Eucalypteae</taxon>
        <taxon>Eucalyptus</taxon>
    </lineage>
</organism>
<dbReference type="PANTHER" id="PTHR28535">
    <property type="entry name" value="ZINC FINGER GRF-TYPE CONTAINING 1"/>
    <property type="match status" value="1"/>
</dbReference>
<accession>A0A059B536</accession>
<gene>
    <name evidence="2" type="ORF">EUGRSUZ_H03743</name>
</gene>
<protein>
    <recommendedName>
        <fullName evidence="1">5'-3' DNA helicase ZGRF1-like N-terminal domain-containing protein</fullName>
    </recommendedName>
</protein>
<dbReference type="AlphaFoldDB" id="A0A059B536"/>
<sequence length="89" mass="10192">MFVISVYRACWNVTFKKHLKLKLKRKVYCDGFLSLCATTGKVMPYDGSEQLLECRILKNDEVIYSGESLMFNAYLVVVGEHEGGQKPPR</sequence>
<evidence type="ECO:0000313" key="2">
    <source>
        <dbReference type="EMBL" id="KCW60991.1"/>
    </source>
</evidence>
<dbReference type="Pfam" id="PF10382">
    <property type="entry name" value="ZGRF1-like_N"/>
    <property type="match status" value="1"/>
</dbReference>